<dbReference type="NCBIfam" id="TIGR00078">
    <property type="entry name" value="nadC"/>
    <property type="match status" value="1"/>
</dbReference>
<feature type="binding site" evidence="13">
    <location>
        <position position="215"/>
    </location>
    <ligand>
        <name>substrate</name>
    </ligand>
</feature>
<evidence type="ECO:0000256" key="9">
    <source>
        <dbReference type="ARBA" id="ARBA00033102"/>
    </source>
</evidence>
<dbReference type="RefSeq" id="WP_053401056.1">
    <property type="nucleotide sequence ID" value="NZ_LILC01000011.1"/>
</dbReference>
<dbReference type="InterPro" id="IPR013785">
    <property type="entry name" value="Aldolase_TIM"/>
</dbReference>
<comment type="caution">
    <text evidence="16">The sequence shown here is derived from an EMBL/GenBank/DDBJ whole genome shotgun (WGS) entry which is preliminary data.</text>
</comment>
<dbReference type="InterPro" id="IPR037128">
    <property type="entry name" value="Quinolinate_PRibosylTase_N_sf"/>
</dbReference>
<evidence type="ECO:0000256" key="6">
    <source>
        <dbReference type="ARBA" id="ARBA00022642"/>
    </source>
</evidence>
<feature type="binding site" evidence="13">
    <location>
        <begin position="130"/>
        <end position="132"/>
    </location>
    <ligand>
        <name>substrate</name>
    </ligand>
</feature>
<feature type="binding site" evidence="13">
    <location>
        <position position="154"/>
    </location>
    <ligand>
        <name>substrate</name>
    </ligand>
</feature>
<feature type="binding site" evidence="13">
    <location>
        <begin position="259"/>
        <end position="261"/>
    </location>
    <ligand>
        <name>substrate</name>
    </ligand>
</feature>
<keyword evidence="6" id="KW-0662">Pyridine nucleotide biosynthesis</keyword>
<dbReference type="GO" id="GO:0009435">
    <property type="term" value="P:NAD+ biosynthetic process"/>
    <property type="evidence" value="ECO:0007669"/>
    <property type="project" value="UniProtKB-UniPathway"/>
</dbReference>
<evidence type="ECO:0000256" key="1">
    <source>
        <dbReference type="ARBA" id="ARBA00003237"/>
    </source>
</evidence>
<comment type="pathway">
    <text evidence="2">Cofactor biosynthesis; NAD(+) biosynthesis; nicotinate D-ribonucleotide from quinolinate: step 1/1.</text>
</comment>
<keyword evidence="7 12" id="KW-0328">Glycosyltransferase</keyword>
<evidence type="ECO:0000256" key="11">
    <source>
        <dbReference type="ARBA" id="ARBA00069173"/>
    </source>
</evidence>
<accession>A0A0M0L7I4</accession>
<dbReference type="PANTHER" id="PTHR32179:SF3">
    <property type="entry name" value="NICOTINATE-NUCLEOTIDE PYROPHOSPHORYLASE [CARBOXYLATING]"/>
    <property type="match status" value="1"/>
</dbReference>
<dbReference type="Gene3D" id="3.20.20.70">
    <property type="entry name" value="Aldolase class I"/>
    <property type="match status" value="1"/>
</dbReference>
<dbReference type="InterPro" id="IPR022412">
    <property type="entry name" value="Quinolinate_PRibosylTrfase_N"/>
</dbReference>
<protein>
    <recommendedName>
        <fullName evidence="11">Probable nicotinate-nucleotide pyrophosphorylase [carboxylating]</fullName>
        <ecNumber evidence="5">2.4.2.19</ecNumber>
    </recommendedName>
    <alternativeName>
        <fullName evidence="9">Quinolinate phosphoribosyltransferase [decarboxylating]</fullName>
    </alternativeName>
</protein>
<dbReference type="InterPro" id="IPR004393">
    <property type="entry name" value="NadC"/>
</dbReference>
<sequence>MNRLKLSQQLQAFLIEDIGDRDVTSTAIFADDEQGEGIFRAKEDGVFSGELVLVEGFRCVDSRVTCELHVKDGQQIKSGEVIAKVTGPIRAILTGERVMLNVIQRMSGIATLTHHAVSRLNSSHTRICDTRKTTPGLRMFEKHAVRCGGGYNHRFGLYDGVMIKDNHIAHMGSIQTCVEKVRSELGHMVKVEVEIENYEQLLQAIEAEVDVIMFDNCSPDFLKEHLHLVPSHIKTEVSGGIKIQDLVQYQDTNVDYISLGALTHSSKALDISLDVTQR</sequence>
<evidence type="ECO:0000256" key="5">
    <source>
        <dbReference type="ARBA" id="ARBA00011944"/>
    </source>
</evidence>
<evidence type="ECO:0000313" key="16">
    <source>
        <dbReference type="EMBL" id="KOO47045.1"/>
    </source>
</evidence>
<dbReference type="FunFam" id="3.20.20.70:FF:000030">
    <property type="entry name" value="Nicotinate-nucleotide pyrophosphorylase, carboxylating"/>
    <property type="match status" value="1"/>
</dbReference>
<dbReference type="AlphaFoldDB" id="A0A0M0L7I4"/>
<keyword evidence="17" id="KW-1185">Reference proteome</keyword>
<dbReference type="GO" id="GO:0034213">
    <property type="term" value="P:quinolinate catabolic process"/>
    <property type="evidence" value="ECO:0007669"/>
    <property type="project" value="TreeGrafter"/>
</dbReference>
<evidence type="ECO:0000259" key="15">
    <source>
        <dbReference type="Pfam" id="PF02749"/>
    </source>
</evidence>
<dbReference type="CDD" id="cd01572">
    <property type="entry name" value="QPRTase"/>
    <property type="match status" value="1"/>
</dbReference>
<dbReference type="GO" id="GO:0004514">
    <property type="term" value="F:nicotinate-nucleotide diphosphorylase (carboxylating) activity"/>
    <property type="evidence" value="ECO:0007669"/>
    <property type="project" value="UniProtKB-EC"/>
</dbReference>
<dbReference type="OrthoDB" id="9782546at2"/>
<dbReference type="Gene3D" id="3.90.1170.20">
    <property type="entry name" value="Quinolinate phosphoribosyl transferase, N-terminal domain"/>
    <property type="match status" value="1"/>
</dbReference>
<evidence type="ECO:0000256" key="7">
    <source>
        <dbReference type="ARBA" id="ARBA00022676"/>
    </source>
</evidence>
<proteinExistence type="inferred from homology"/>
<evidence type="ECO:0000256" key="2">
    <source>
        <dbReference type="ARBA" id="ARBA00004893"/>
    </source>
</evidence>
<comment type="subunit">
    <text evidence="4">Hexamer formed by 3 homodimers.</text>
</comment>
<dbReference type="STRING" id="284581.AMD01_08730"/>
<evidence type="ECO:0000256" key="12">
    <source>
        <dbReference type="PIRNR" id="PIRNR006250"/>
    </source>
</evidence>
<evidence type="ECO:0000256" key="4">
    <source>
        <dbReference type="ARBA" id="ARBA00011218"/>
    </source>
</evidence>
<dbReference type="FunFam" id="3.90.1170.20:FF:000001">
    <property type="entry name" value="Nicotinate-nucleotide diphosphorylase (Carboxylating)"/>
    <property type="match status" value="1"/>
</dbReference>
<evidence type="ECO:0000256" key="10">
    <source>
        <dbReference type="ARBA" id="ARBA00047445"/>
    </source>
</evidence>
<gene>
    <name evidence="16" type="ORF">AMD01_08730</name>
</gene>
<dbReference type="SUPFAM" id="SSF51690">
    <property type="entry name" value="Nicotinate/Quinolinate PRTase C-terminal domain-like"/>
    <property type="match status" value="1"/>
</dbReference>
<dbReference type="Pfam" id="PF01729">
    <property type="entry name" value="QRPTase_C"/>
    <property type="match status" value="1"/>
</dbReference>
<feature type="binding site" evidence="13">
    <location>
        <position position="194"/>
    </location>
    <ligand>
        <name>substrate</name>
    </ligand>
</feature>
<comment type="catalytic activity">
    <reaction evidence="10">
        <text>nicotinate beta-D-ribonucleotide + CO2 + diphosphate = quinolinate + 5-phospho-alpha-D-ribose 1-diphosphate + 2 H(+)</text>
        <dbReference type="Rhea" id="RHEA:12733"/>
        <dbReference type="ChEBI" id="CHEBI:15378"/>
        <dbReference type="ChEBI" id="CHEBI:16526"/>
        <dbReference type="ChEBI" id="CHEBI:29959"/>
        <dbReference type="ChEBI" id="CHEBI:33019"/>
        <dbReference type="ChEBI" id="CHEBI:57502"/>
        <dbReference type="ChEBI" id="CHEBI:58017"/>
        <dbReference type="EC" id="2.4.2.19"/>
    </reaction>
</comment>
<evidence type="ECO:0000256" key="8">
    <source>
        <dbReference type="ARBA" id="ARBA00022679"/>
    </source>
</evidence>
<dbReference type="Proteomes" id="UP000037558">
    <property type="component" value="Unassembled WGS sequence"/>
</dbReference>
<feature type="binding site" evidence="13">
    <location>
        <position position="164"/>
    </location>
    <ligand>
        <name>substrate</name>
    </ligand>
</feature>
<dbReference type="PIRSF" id="PIRSF006250">
    <property type="entry name" value="NadC_ModD"/>
    <property type="match status" value="1"/>
</dbReference>
<dbReference type="PATRIC" id="fig|284581.3.peg.3800"/>
<organism evidence="16 17">
    <name type="scientific">Priestia koreensis</name>
    <dbReference type="NCBI Taxonomy" id="284581"/>
    <lineage>
        <taxon>Bacteria</taxon>
        <taxon>Bacillati</taxon>
        <taxon>Bacillota</taxon>
        <taxon>Bacilli</taxon>
        <taxon>Bacillales</taxon>
        <taxon>Bacillaceae</taxon>
        <taxon>Priestia</taxon>
    </lineage>
</organism>
<name>A0A0M0L7I4_9BACI</name>
<evidence type="ECO:0000256" key="3">
    <source>
        <dbReference type="ARBA" id="ARBA00009400"/>
    </source>
</evidence>
<feature type="binding site" evidence="13">
    <location>
        <position position="97"/>
    </location>
    <ligand>
        <name>substrate</name>
    </ligand>
</feature>
<dbReference type="InterPro" id="IPR002638">
    <property type="entry name" value="Quinolinate_PRibosylTrfase_C"/>
</dbReference>
<feature type="domain" description="Quinolinate phosphoribosyl transferase N-terminal" evidence="15">
    <location>
        <begin position="22"/>
        <end position="107"/>
    </location>
</feature>
<evidence type="ECO:0000313" key="17">
    <source>
        <dbReference type="Proteomes" id="UP000037558"/>
    </source>
</evidence>
<dbReference type="InterPro" id="IPR036068">
    <property type="entry name" value="Nicotinate_pribotase-like_C"/>
</dbReference>
<dbReference type="EMBL" id="LILC01000011">
    <property type="protein sequence ID" value="KOO47045.1"/>
    <property type="molecule type" value="Genomic_DNA"/>
</dbReference>
<keyword evidence="8 12" id="KW-0808">Transferase</keyword>
<dbReference type="PANTHER" id="PTHR32179">
    <property type="entry name" value="NICOTINATE-NUCLEOTIDE PYROPHOSPHORYLASE [CARBOXYLATING]"/>
    <property type="match status" value="1"/>
</dbReference>
<comment type="similarity">
    <text evidence="3 12">Belongs to the NadC/ModD family.</text>
</comment>
<dbReference type="SUPFAM" id="SSF54675">
    <property type="entry name" value="Nicotinate/Quinolinate PRTase N-terminal domain-like"/>
    <property type="match status" value="1"/>
</dbReference>
<dbReference type="GO" id="GO:0005737">
    <property type="term" value="C:cytoplasm"/>
    <property type="evidence" value="ECO:0007669"/>
    <property type="project" value="TreeGrafter"/>
</dbReference>
<reference evidence="17" key="1">
    <citation type="submission" date="2015-08" db="EMBL/GenBank/DDBJ databases">
        <title>Fjat-14210 dsm16467.</title>
        <authorList>
            <person name="Liu B."/>
            <person name="Wang J."/>
            <person name="Zhu Y."/>
            <person name="Liu G."/>
            <person name="Chen Q."/>
            <person name="Chen Z."/>
            <person name="Lan J."/>
            <person name="Che J."/>
            <person name="Ge C."/>
            <person name="Shi H."/>
            <person name="Pan Z."/>
            <person name="Liu X."/>
        </authorList>
    </citation>
    <scope>NUCLEOTIDE SEQUENCE [LARGE SCALE GENOMIC DNA]</scope>
    <source>
        <strain evidence="17">DSM 16467</strain>
    </source>
</reference>
<dbReference type="InterPro" id="IPR027277">
    <property type="entry name" value="NadC/ModD"/>
</dbReference>
<dbReference type="UniPathway" id="UPA00253">
    <property type="reaction ID" value="UER00331"/>
</dbReference>
<feature type="binding site" evidence="13">
    <location>
        <begin position="238"/>
        <end position="240"/>
    </location>
    <ligand>
        <name>substrate</name>
    </ligand>
</feature>
<dbReference type="Pfam" id="PF02749">
    <property type="entry name" value="QRPTase_N"/>
    <property type="match status" value="1"/>
</dbReference>
<evidence type="ECO:0000256" key="13">
    <source>
        <dbReference type="PIRSR" id="PIRSR006250-1"/>
    </source>
</evidence>
<feature type="domain" description="Quinolinate phosphoribosyl transferase C-terminal" evidence="14">
    <location>
        <begin position="109"/>
        <end position="274"/>
    </location>
</feature>
<dbReference type="EC" id="2.4.2.19" evidence="5"/>
<comment type="function">
    <text evidence="1">Involved in the catabolism of quinolinic acid (QA).</text>
</comment>
<evidence type="ECO:0000259" key="14">
    <source>
        <dbReference type="Pfam" id="PF01729"/>
    </source>
</evidence>